<keyword evidence="3" id="KW-0597">Phosphoprotein</keyword>
<evidence type="ECO:0000313" key="19">
    <source>
        <dbReference type="RefSeq" id="XP_022714522.1"/>
    </source>
</evidence>
<keyword evidence="8" id="KW-0677">Repeat</keyword>
<keyword evidence="18" id="KW-1185">Reference proteome</keyword>
<dbReference type="PROSITE" id="PS00108">
    <property type="entry name" value="PROTEIN_KINASE_ST"/>
    <property type="match status" value="1"/>
</dbReference>
<dbReference type="PROSITE" id="PS00107">
    <property type="entry name" value="PROTEIN_KINASE_ATP"/>
    <property type="match status" value="1"/>
</dbReference>
<dbReference type="GO" id="GO:0016020">
    <property type="term" value="C:membrane"/>
    <property type="evidence" value="ECO:0007669"/>
    <property type="project" value="UniProtKB-SubCell"/>
</dbReference>
<dbReference type="FunFam" id="3.30.200.20:FF:000394">
    <property type="entry name" value="Leucine-rich repeat receptor-like protein kinase"/>
    <property type="match status" value="1"/>
</dbReference>
<keyword evidence="9 15" id="KW-0547">Nucleotide-binding</keyword>
<keyword evidence="5" id="KW-0808">Transferase</keyword>
<dbReference type="SMART" id="SM00220">
    <property type="entry name" value="S_TKc"/>
    <property type="match status" value="1"/>
</dbReference>
<evidence type="ECO:0000256" key="2">
    <source>
        <dbReference type="ARBA" id="ARBA00022527"/>
    </source>
</evidence>
<evidence type="ECO:0000256" key="10">
    <source>
        <dbReference type="ARBA" id="ARBA00022777"/>
    </source>
</evidence>
<dbReference type="FunFam" id="3.80.10.10:FF:000129">
    <property type="entry name" value="Leucine-rich repeat receptor-like kinase"/>
    <property type="match status" value="1"/>
</dbReference>
<dbReference type="KEGG" id="dzi:111274151"/>
<feature type="domain" description="Protein kinase" evidence="17">
    <location>
        <begin position="672"/>
        <end position="942"/>
    </location>
</feature>
<accession>A0A6P5WER5</accession>
<dbReference type="GO" id="GO:0004674">
    <property type="term" value="F:protein serine/threonine kinase activity"/>
    <property type="evidence" value="ECO:0007669"/>
    <property type="project" value="UniProtKB-KW"/>
</dbReference>
<evidence type="ECO:0000256" key="6">
    <source>
        <dbReference type="ARBA" id="ARBA00022692"/>
    </source>
</evidence>
<dbReference type="PANTHER" id="PTHR45631:SF202">
    <property type="entry name" value="SENESCENCE-INDUCED RECEPTOR-LIKE SERINE_THREONINE-PROTEIN KINASE"/>
    <property type="match status" value="1"/>
</dbReference>
<dbReference type="SUPFAM" id="SSF52058">
    <property type="entry name" value="L domain-like"/>
    <property type="match status" value="1"/>
</dbReference>
<dbReference type="Pfam" id="PF00560">
    <property type="entry name" value="LRR_1"/>
    <property type="match status" value="1"/>
</dbReference>
<evidence type="ECO:0000259" key="17">
    <source>
        <dbReference type="PROSITE" id="PS50011"/>
    </source>
</evidence>
<dbReference type="FunFam" id="1.10.510.10:FF:000146">
    <property type="entry name" value="LRR receptor-like serine/threonine-protein kinase IOS1"/>
    <property type="match status" value="1"/>
</dbReference>
<dbReference type="GeneID" id="111274151"/>
<keyword evidence="14" id="KW-0675">Receptor</keyword>
<evidence type="ECO:0000256" key="3">
    <source>
        <dbReference type="ARBA" id="ARBA00022553"/>
    </source>
</evidence>
<evidence type="ECO:0000256" key="12">
    <source>
        <dbReference type="ARBA" id="ARBA00022989"/>
    </source>
</evidence>
<keyword evidence="2" id="KW-0723">Serine/threonine-protein kinase</keyword>
<evidence type="ECO:0000313" key="18">
    <source>
        <dbReference type="Proteomes" id="UP000515121"/>
    </source>
</evidence>
<dbReference type="OrthoDB" id="2017114at2759"/>
<comment type="subcellular location">
    <subcellularLocation>
        <location evidence="1">Membrane</location>
        <topology evidence="1">Single-pass membrane protein</topology>
    </subcellularLocation>
</comment>
<evidence type="ECO:0000256" key="4">
    <source>
        <dbReference type="ARBA" id="ARBA00022614"/>
    </source>
</evidence>
<sequence>MVTIYQDTNGRVHFTSRIMNKSFLNKDFSQAYLRKIQLIAKTFYLINLTFNSTTEKEGLTKICCKIEKLESQMRMRSHFLLFSIFVLQALVIHAQNQSGFISLDCGSPEGSSYNEATTGITYTSDAPYIQTGKSNTISDQSNSGKQQQLLEYLRSFSEGDRNCYMLNLTKGDKYLIRTTFMYGNYDGKNKVPEFDLHLGTNFWATIVFQNASTLIVKEFIHVLQSNYLHVCLVNTEKGIPIISALEFRLLKNTTYNTRSEKESLELFFRNYFGSTSNSTVRFPEDVYDRIGTPYQRNDLGQISTSSPVTHASYYDPPSLAMRTASTPANASQPLNFSIYDSDSNAQFYFYMHLAELEELQANQSREFITYLNDELWFTAYSPTYLRADTIQSIAPEKGGQFSMVKTERSTHPPILNAFEAYEVKELLQPQTVEKEVDAMMNIKSMYGLIRNWQGDPCAPKEYLWEGLNCSYNDSNQPTIISLNLSSRGLTGEIPLYIVNLTQLQYLDLSNNYLKGAVPEFLTQLQSLIILNLTRNGLNGSVPAGLIEKSNRGLLQLSVDENQIPCTWKSCMTTKSKNNSTVVVPLLASVASVLFLLVIIVSAVLWTWYKGTKPSENEPFHAIVKDFLNSNMLIEPALMLSAVREMIVDSRRPYQNELKNRQFTYSEVQRITNSFARVIGKGGFGTVYHGCLGDTEVAVKMLSKSSSQGYKQFEAEVEILLRVHHRNFTTLIGYCDDGTNTGLIYEYMAKGNLSEYLSDKSNGVLNWEGRLGMALEAAQGLEYLHCGCKPPIIHRDVKSSNILLTENLQAKLSDFGLSRSFEGVSHVSTVVAGTPGYLDPEYSTSNRLTEKSDVYSFGVVLLEIITNRPVFVRNMNEPAHISHWVGSMLSNGDIQNIADSRLQGDFEINSVRKAIDVAMACLSPSSTGRPTMNNVVTELSECLLAEINRTRGVNVDESPESIAMASLNFDSDITLPRSAASHSFSVVFHRHPSEILIYCYPLFLLSFHPFIPKRTSPPLVTATVTAGCGDYNHKLTSSLSFLAERKLLMTKTPLILKLYPNRKSLSPLLDIVAYVGDSVGLVSVEVLVAAGDRTGEVGDHGGGCRRDAGIADANGALGNFIGL</sequence>
<dbReference type="PANTHER" id="PTHR45631">
    <property type="entry name" value="OS07G0107800 PROTEIN-RELATED"/>
    <property type="match status" value="1"/>
</dbReference>
<dbReference type="InterPro" id="IPR024788">
    <property type="entry name" value="Malectin-like_Carb-bd_dom"/>
</dbReference>
<dbReference type="InterPro" id="IPR001611">
    <property type="entry name" value="Leu-rich_rpt"/>
</dbReference>
<keyword evidence="12 16" id="KW-1133">Transmembrane helix</keyword>
<dbReference type="Gene3D" id="3.80.10.10">
    <property type="entry name" value="Ribonuclease Inhibitor"/>
    <property type="match status" value="1"/>
</dbReference>
<name>A0A6P5WER5_DURZI</name>
<dbReference type="Pfam" id="PF00069">
    <property type="entry name" value="Pkinase"/>
    <property type="match status" value="1"/>
</dbReference>
<protein>
    <submittedName>
        <fullName evidence="19">LRR receptor-like serine/threonine-protein kinase IOS1</fullName>
    </submittedName>
</protein>
<dbReference type="InterPro" id="IPR011009">
    <property type="entry name" value="Kinase-like_dom_sf"/>
</dbReference>
<keyword evidence="10" id="KW-0418">Kinase</keyword>
<evidence type="ECO:0000256" key="16">
    <source>
        <dbReference type="SAM" id="Phobius"/>
    </source>
</evidence>
<evidence type="ECO:0000256" key="15">
    <source>
        <dbReference type="PROSITE-ProRule" id="PRU10141"/>
    </source>
</evidence>
<dbReference type="PROSITE" id="PS50011">
    <property type="entry name" value="PROTEIN_KINASE_DOM"/>
    <property type="match status" value="1"/>
</dbReference>
<dbReference type="CDD" id="cd14066">
    <property type="entry name" value="STKc_IRAK"/>
    <property type="match status" value="1"/>
</dbReference>
<dbReference type="InterPro" id="IPR017441">
    <property type="entry name" value="Protein_kinase_ATP_BS"/>
</dbReference>
<keyword evidence="7" id="KW-0732">Signal</keyword>
<keyword evidence="6 16" id="KW-0812">Transmembrane</keyword>
<evidence type="ECO:0000256" key="13">
    <source>
        <dbReference type="ARBA" id="ARBA00023136"/>
    </source>
</evidence>
<evidence type="ECO:0000256" key="9">
    <source>
        <dbReference type="ARBA" id="ARBA00022741"/>
    </source>
</evidence>
<organism evidence="18 19">
    <name type="scientific">Durio zibethinus</name>
    <name type="common">Durian</name>
    <dbReference type="NCBI Taxonomy" id="66656"/>
    <lineage>
        <taxon>Eukaryota</taxon>
        <taxon>Viridiplantae</taxon>
        <taxon>Streptophyta</taxon>
        <taxon>Embryophyta</taxon>
        <taxon>Tracheophyta</taxon>
        <taxon>Spermatophyta</taxon>
        <taxon>Magnoliopsida</taxon>
        <taxon>eudicotyledons</taxon>
        <taxon>Gunneridae</taxon>
        <taxon>Pentapetalae</taxon>
        <taxon>rosids</taxon>
        <taxon>malvids</taxon>
        <taxon>Malvales</taxon>
        <taxon>Malvaceae</taxon>
        <taxon>Helicteroideae</taxon>
        <taxon>Durio</taxon>
    </lineage>
</organism>
<reference evidence="19" key="1">
    <citation type="submission" date="2025-08" db="UniProtKB">
        <authorList>
            <consortium name="RefSeq"/>
        </authorList>
    </citation>
    <scope>IDENTIFICATION</scope>
    <source>
        <tissue evidence="19">Fruit stalk</tissue>
    </source>
</reference>
<gene>
    <name evidence="19" type="primary">LOC111274151</name>
</gene>
<dbReference type="Pfam" id="PF12819">
    <property type="entry name" value="Malectin_like"/>
    <property type="match status" value="1"/>
</dbReference>
<dbReference type="Gene3D" id="3.30.200.20">
    <property type="entry name" value="Phosphorylase Kinase, domain 1"/>
    <property type="match status" value="1"/>
</dbReference>
<evidence type="ECO:0000256" key="8">
    <source>
        <dbReference type="ARBA" id="ARBA00022737"/>
    </source>
</evidence>
<dbReference type="InterPro" id="IPR032675">
    <property type="entry name" value="LRR_dom_sf"/>
</dbReference>
<dbReference type="RefSeq" id="XP_022714522.1">
    <property type="nucleotide sequence ID" value="XM_022858787.1"/>
</dbReference>
<keyword evidence="13 16" id="KW-0472">Membrane</keyword>
<keyword evidence="4" id="KW-0433">Leucine-rich repeat</keyword>
<evidence type="ECO:0000256" key="1">
    <source>
        <dbReference type="ARBA" id="ARBA00004167"/>
    </source>
</evidence>
<evidence type="ECO:0000256" key="5">
    <source>
        <dbReference type="ARBA" id="ARBA00022679"/>
    </source>
</evidence>
<dbReference type="SUPFAM" id="SSF56112">
    <property type="entry name" value="Protein kinase-like (PK-like)"/>
    <property type="match status" value="1"/>
</dbReference>
<dbReference type="GO" id="GO:0005524">
    <property type="term" value="F:ATP binding"/>
    <property type="evidence" value="ECO:0007669"/>
    <property type="project" value="UniProtKB-UniRule"/>
</dbReference>
<dbReference type="InterPro" id="IPR000719">
    <property type="entry name" value="Prot_kinase_dom"/>
</dbReference>
<dbReference type="Proteomes" id="UP000515121">
    <property type="component" value="Unplaced"/>
</dbReference>
<dbReference type="InterPro" id="IPR008271">
    <property type="entry name" value="Ser/Thr_kinase_AS"/>
</dbReference>
<proteinExistence type="predicted"/>
<dbReference type="AlphaFoldDB" id="A0A6P5WER5"/>
<feature type="transmembrane region" description="Helical" evidence="16">
    <location>
        <begin position="581"/>
        <end position="608"/>
    </location>
</feature>
<evidence type="ECO:0000256" key="14">
    <source>
        <dbReference type="ARBA" id="ARBA00023170"/>
    </source>
</evidence>
<evidence type="ECO:0000256" key="11">
    <source>
        <dbReference type="ARBA" id="ARBA00022840"/>
    </source>
</evidence>
<dbReference type="Gene3D" id="1.10.510.10">
    <property type="entry name" value="Transferase(Phosphotransferase) domain 1"/>
    <property type="match status" value="1"/>
</dbReference>
<feature type="binding site" evidence="15">
    <location>
        <position position="699"/>
    </location>
    <ligand>
        <name>ATP</name>
        <dbReference type="ChEBI" id="CHEBI:30616"/>
    </ligand>
</feature>
<keyword evidence="11 15" id="KW-0067">ATP-binding</keyword>
<evidence type="ECO:0000256" key="7">
    <source>
        <dbReference type="ARBA" id="ARBA00022729"/>
    </source>
</evidence>